<evidence type="ECO:0000259" key="6">
    <source>
        <dbReference type="PROSITE" id="PS50405"/>
    </source>
</evidence>
<dbReference type="CDD" id="cd03185">
    <property type="entry name" value="GST_C_Tau"/>
    <property type="match status" value="1"/>
</dbReference>
<evidence type="ECO:0000256" key="1">
    <source>
        <dbReference type="ARBA" id="ARBA00012452"/>
    </source>
</evidence>
<reference evidence="7 8" key="1">
    <citation type="submission" date="2019-06" db="EMBL/GenBank/DDBJ databases">
        <title>A chromosomal-level reference genome of Carpinus fangiana (Coryloideae, Betulaceae).</title>
        <authorList>
            <person name="Yang X."/>
            <person name="Wang Z."/>
            <person name="Zhang L."/>
            <person name="Hao G."/>
            <person name="Liu J."/>
            <person name="Yang Y."/>
        </authorList>
    </citation>
    <scope>NUCLEOTIDE SEQUENCE [LARGE SCALE GENOMIC DNA]</scope>
    <source>
        <strain evidence="7">Cfa_2016G</strain>
        <tissue evidence="7">Leaf</tissue>
    </source>
</reference>
<evidence type="ECO:0000313" key="8">
    <source>
        <dbReference type="Proteomes" id="UP000327013"/>
    </source>
</evidence>
<dbReference type="OrthoDB" id="4951845at2759"/>
<proteinExistence type="inferred from homology"/>
<dbReference type="PANTHER" id="PTHR11260">
    <property type="entry name" value="GLUTATHIONE S-TRANSFERASE, GST, SUPERFAMILY, GST DOMAIN CONTAINING"/>
    <property type="match status" value="1"/>
</dbReference>
<dbReference type="FunFam" id="3.40.30.10:FF:000014">
    <property type="entry name" value="Tau class glutathione S-transferase"/>
    <property type="match status" value="1"/>
</dbReference>
<dbReference type="AlphaFoldDB" id="A0A5N6QR29"/>
<dbReference type="Pfam" id="PF00043">
    <property type="entry name" value="GST_C"/>
    <property type="match status" value="1"/>
</dbReference>
<dbReference type="InterPro" id="IPR004046">
    <property type="entry name" value="GST_C"/>
</dbReference>
<dbReference type="SFLD" id="SFLDG01152">
    <property type="entry name" value="Main.3:_Omega-_and_Tau-like"/>
    <property type="match status" value="1"/>
</dbReference>
<keyword evidence="2" id="KW-0808">Transferase</keyword>
<dbReference type="InterPro" id="IPR036249">
    <property type="entry name" value="Thioredoxin-like_sf"/>
</dbReference>
<dbReference type="InterPro" id="IPR010987">
    <property type="entry name" value="Glutathione-S-Trfase_C-like"/>
</dbReference>
<dbReference type="CDD" id="cd03058">
    <property type="entry name" value="GST_N_Tau"/>
    <property type="match status" value="1"/>
</dbReference>
<dbReference type="InterPro" id="IPR036282">
    <property type="entry name" value="Glutathione-S-Trfase_C_sf"/>
</dbReference>
<evidence type="ECO:0000313" key="7">
    <source>
        <dbReference type="EMBL" id="KAE8009617.1"/>
    </source>
</evidence>
<dbReference type="Gene3D" id="1.20.1050.10">
    <property type="match status" value="1"/>
</dbReference>
<dbReference type="InterPro" id="IPR045073">
    <property type="entry name" value="Omega/Tau-like"/>
</dbReference>
<dbReference type="Pfam" id="PF02798">
    <property type="entry name" value="GST_N"/>
    <property type="match status" value="1"/>
</dbReference>
<dbReference type="SFLD" id="SFLDS00019">
    <property type="entry name" value="Glutathione_Transferase_(cytos"/>
    <property type="match status" value="1"/>
</dbReference>
<evidence type="ECO:0000256" key="3">
    <source>
        <dbReference type="ARBA" id="ARBA00047960"/>
    </source>
</evidence>
<dbReference type="SFLD" id="SFLDG00358">
    <property type="entry name" value="Main_(cytGST)"/>
    <property type="match status" value="1"/>
</dbReference>
<dbReference type="GO" id="GO:0004364">
    <property type="term" value="F:glutathione transferase activity"/>
    <property type="evidence" value="ECO:0007669"/>
    <property type="project" value="UniProtKB-EC"/>
</dbReference>
<organism evidence="7 8">
    <name type="scientific">Carpinus fangiana</name>
    <dbReference type="NCBI Taxonomy" id="176857"/>
    <lineage>
        <taxon>Eukaryota</taxon>
        <taxon>Viridiplantae</taxon>
        <taxon>Streptophyta</taxon>
        <taxon>Embryophyta</taxon>
        <taxon>Tracheophyta</taxon>
        <taxon>Spermatophyta</taxon>
        <taxon>Magnoliopsida</taxon>
        <taxon>eudicotyledons</taxon>
        <taxon>Gunneridae</taxon>
        <taxon>Pentapetalae</taxon>
        <taxon>rosids</taxon>
        <taxon>fabids</taxon>
        <taxon>Fagales</taxon>
        <taxon>Betulaceae</taxon>
        <taxon>Carpinus</taxon>
    </lineage>
</organism>
<dbReference type="InterPro" id="IPR040079">
    <property type="entry name" value="Glutathione_S-Trfase"/>
</dbReference>
<dbReference type="FunFam" id="1.20.1050.10:FF:000012">
    <property type="entry name" value="Tau class glutathione S-transferase"/>
    <property type="match status" value="1"/>
</dbReference>
<dbReference type="EC" id="2.5.1.18" evidence="1"/>
<comment type="similarity">
    <text evidence="4">Belongs to the GST superfamily.</text>
</comment>
<accession>A0A5N6QR29</accession>
<feature type="domain" description="GST C-terminal" evidence="6">
    <location>
        <begin position="87"/>
        <end position="216"/>
    </location>
</feature>
<sequence length="225" mass="26186">MAEEVKLFRNWSSPFALRVVWALQLKGVPYETIYEDLSEKSSLLLHYNPIHKKIPVLVHNGKPLAESLVILEYIEETWKQTPLFPEDPYERSTARFWARFGDDHLSPSVFNVFIKQGKEQKEAIARAHGNLKYLEEELRGKKFFSGEKIGYVDLAFGWVANLISVCEEVKGLTLIEHEKHPLLLAWIQNFMDAPIIKESWPPRDKLISKYHARIEFYSSKEAAEK</sequence>
<comment type="catalytic activity">
    <reaction evidence="3">
        <text>RX + glutathione = an S-substituted glutathione + a halide anion + H(+)</text>
        <dbReference type="Rhea" id="RHEA:16437"/>
        <dbReference type="ChEBI" id="CHEBI:15378"/>
        <dbReference type="ChEBI" id="CHEBI:16042"/>
        <dbReference type="ChEBI" id="CHEBI:17792"/>
        <dbReference type="ChEBI" id="CHEBI:57925"/>
        <dbReference type="ChEBI" id="CHEBI:90779"/>
        <dbReference type="EC" id="2.5.1.18"/>
    </reaction>
</comment>
<name>A0A5N6QR29_9ROSI</name>
<protein>
    <recommendedName>
        <fullName evidence="1">glutathione transferase</fullName>
        <ecNumber evidence="1">2.5.1.18</ecNumber>
    </recommendedName>
</protein>
<evidence type="ECO:0000259" key="5">
    <source>
        <dbReference type="PROSITE" id="PS50404"/>
    </source>
</evidence>
<feature type="domain" description="GST N-terminal" evidence="5">
    <location>
        <begin position="3"/>
        <end position="82"/>
    </location>
</feature>
<keyword evidence="8" id="KW-1185">Reference proteome</keyword>
<dbReference type="PROSITE" id="PS50404">
    <property type="entry name" value="GST_NTER"/>
    <property type="match status" value="1"/>
</dbReference>
<dbReference type="Proteomes" id="UP000327013">
    <property type="component" value="Chromosome 2"/>
</dbReference>
<evidence type="ECO:0000256" key="4">
    <source>
        <dbReference type="RuleBase" id="RU003494"/>
    </source>
</evidence>
<dbReference type="EMBL" id="CM017322">
    <property type="protein sequence ID" value="KAE8009617.1"/>
    <property type="molecule type" value="Genomic_DNA"/>
</dbReference>
<dbReference type="GO" id="GO:0006749">
    <property type="term" value="P:glutathione metabolic process"/>
    <property type="evidence" value="ECO:0007669"/>
    <property type="project" value="InterPro"/>
</dbReference>
<dbReference type="PROSITE" id="PS50405">
    <property type="entry name" value="GST_CTER"/>
    <property type="match status" value="1"/>
</dbReference>
<dbReference type="SUPFAM" id="SSF47616">
    <property type="entry name" value="GST C-terminal domain-like"/>
    <property type="match status" value="1"/>
</dbReference>
<dbReference type="SUPFAM" id="SSF52833">
    <property type="entry name" value="Thioredoxin-like"/>
    <property type="match status" value="1"/>
</dbReference>
<dbReference type="InterPro" id="IPR045074">
    <property type="entry name" value="GST_C_Tau"/>
</dbReference>
<dbReference type="InterPro" id="IPR004045">
    <property type="entry name" value="Glutathione_S-Trfase_N"/>
</dbReference>
<gene>
    <name evidence="7" type="ORF">FH972_006045</name>
</gene>
<dbReference type="Gene3D" id="3.40.30.10">
    <property type="entry name" value="Glutaredoxin"/>
    <property type="match status" value="1"/>
</dbReference>
<evidence type="ECO:0000256" key="2">
    <source>
        <dbReference type="ARBA" id="ARBA00022679"/>
    </source>
</evidence>
<dbReference type="GO" id="GO:0005737">
    <property type="term" value="C:cytoplasm"/>
    <property type="evidence" value="ECO:0007669"/>
    <property type="project" value="TreeGrafter"/>
</dbReference>
<dbReference type="PANTHER" id="PTHR11260:SF762">
    <property type="entry name" value="GLUTATHIONE TRANSFERASE"/>
    <property type="match status" value="1"/>
</dbReference>